<dbReference type="EMBL" id="JAKJSC010000003">
    <property type="protein sequence ID" value="MDE5419181.1"/>
    <property type="molecule type" value="Genomic_DNA"/>
</dbReference>
<accession>A0ABT5VUT2</accession>
<reference evidence="1 2" key="1">
    <citation type="submission" date="2022-01" db="EMBL/GenBank/DDBJ databases">
        <title>Labilibaculum sp. nov, a marine bacterium isolated from Antarctica.</title>
        <authorList>
            <person name="Dai W."/>
        </authorList>
    </citation>
    <scope>NUCLEOTIDE SEQUENCE [LARGE SCALE GENOMIC DNA]</scope>
    <source>
        <strain evidence="1 2">DW002</strain>
    </source>
</reference>
<name>A0ABT5VUT2_9BACT</name>
<evidence type="ECO:0008006" key="3">
    <source>
        <dbReference type="Google" id="ProtNLM"/>
    </source>
</evidence>
<protein>
    <recommendedName>
        <fullName evidence="3">Lipoprotein</fullName>
    </recommendedName>
</protein>
<dbReference type="Proteomes" id="UP001528920">
    <property type="component" value="Unassembled WGS sequence"/>
</dbReference>
<keyword evidence="2" id="KW-1185">Reference proteome</keyword>
<comment type="caution">
    <text evidence="1">The sequence shown here is derived from an EMBL/GenBank/DDBJ whole genome shotgun (WGS) entry which is preliminary data.</text>
</comment>
<organism evidence="1 2">
    <name type="scientific">Paralabilibaculum antarcticum</name>
    <dbReference type="NCBI Taxonomy" id="2912572"/>
    <lineage>
        <taxon>Bacteria</taxon>
        <taxon>Pseudomonadati</taxon>
        <taxon>Bacteroidota</taxon>
        <taxon>Bacteroidia</taxon>
        <taxon>Marinilabiliales</taxon>
        <taxon>Marinifilaceae</taxon>
        <taxon>Paralabilibaculum</taxon>
    </lineage>
</organism>
<dbReference type="PROSITE" id="PS51257">
    <property type="entry name" value="PROKAR_LIPOPROTEIN"/>
    <property type="match status" value="1"/>
</dbReference>
<proteinExistence type="predicted"/>
<dbReference type="RefSeq" id="WP_275110511.1">
    <property type="nucleotide sequence ID" value="NZ_JAKJSC010000003.1"/>
</dbReference>
<evidence type="ECO:0000313" key="2">
    <source>
        <dbReference type="Proteomes" id="UP001528920"/>
    </source>
</evidence>
<sequence>MRNLLAFLFVLSLYSCQTTGNEKDTIKSVPLTISDTTIEEYQKRFNKDNITDLSLDSSVVIYGKPLTCYDFTVNEGINPFRLFLYDMYNEEERARRTINMKEATWELDSAYRFTIWYEVLDDSTTVAKSSISYHKFTCF</sequence>
<gene>
    <name evidence="1" type="ORF">L3049_14365</name>
</gene>
<evidence type="ECO:0000313" key="1">
    <source>
        <dbReference type="EMBL" id="MDE5419181.1"/>
    </source>
</evidence>